<accession>A0AAE9ZYF8</accession>
<proteinExistence type="predicted"/>
<dbReference type="SUPFAM" id="SSF51126">
    <property type="entry name" value="Pectin lyase-like"/>
    <property type="match status" value="1"/>
</dbReference>
<dbReference type="RefSeq" id="WP_330929297.1">
    <property type="nucleotide sequence ID" value="NZ_CP119075.1"/>
</dbReference>
<dbReference type="InterPro" id="IPR011050">
    <property type="entry name" value="Pectin_lyase_fold/virulence"/>
</dbReference>
<evidence type="ECO:0000313" key="1">
    <source>
        <dbReference type="EMBL" id="WED65350.1"/>
    </source>
</evidence>
<dbReference type="AlphaFoldDB" id="A0AAE9ZYF8"/>
<sequence length="556" mass="61737">MGDSQLQVTAGPIRTRKSNRFSQQWLGGRWRSALVCLAVGLLTASEAVAETPANAVTYEAFGAVGDGVTDDLPAICEAHAYANTHGLPVRSNPDATYHLGRRALTAVIETNTTWSTSRFIIDDSQTVENHKRSLFEVRSRLQPVPLAIDRLTRGQDRLDVRPATDCLVWVENEDRRIFIRRGLNQNNGTAQQEVFILRRDGSIEGAIDWDYDTVTQVEARPIDPEPLVVQGGRFINIANRMRQEVGYNYWARNIAITRSNTEIVGLVHEVVGETDIGHPYRGFLSVERCANITLRDCSIDARKTYQTIGSAGKPVPMGSYGYHASFVVNFRMLGCRSNDILDRTRWGVVATNFMKNILVEDCELSRMDVHMGASGDYIIRRSTLGYMGLNAIGRGRLRIEESTLHGDSLVSFRSDYGSTWQGELLIRDSRWLPRADLGGNLSMFHMNNDGTHDFGYTCSMPELIRIEGLFVDDSGLESNEIGMAFFNDPIGPPRAERPFPYLLTKRLEISDLTTARGLPRRVSDNPALVEAITVVAAPDVVAAGASDRPTPPTDES</sequence>
<protein>
    <submittedName>
        <fullName evidence="1">Uncharacterized protein</fullName>
    </submittedName>
</protein>
<name>A0AAE9ZYF8_9BACT</name>
<dbReference type="KEGG" id="slom:PXH66_00620"/>
<organism evidence="1 2">
    <name type="scientific">Synoicihabitans lomoniglobus</name>
    <dbReference type="NCBI Taxonomy" id="2909285"/>
    <lineage>
        <taxon>Bacteria</taxon>
        <taxon>Pseudomonadati</taxon>
        <taxon>Verrucomicrobiota</taxon>
        <taxon>Opitutia</taxon>
        <taxon>Opitutales</taxon>
        <taxon>Opitutaceae</taxon>
        <taxon>Synoicihabitans</taxon>
    </lineage>
</organism>
<evidence type="ECO:0000313" key="2">
    <source>
        <dbReference type="Proteomes" id="UP001218638"/>
    </source>
</evidence>
<reference evidence="1" key="1">
    <citation type="submission" date="2023-03" db="EMBL/GenBank/DDBJ databases">
        <title>Lomoglobus Profundus gen. nov., sp. nov., a novel member of the phylum Verrucomicrobia, isolated from deep-marine sediment of South China Sea.</title>
        <authorList>
            <person name="Ahmad T."/>
            <person name="Ishaq S.E."/>
            <person name="Wang F."/>
        </authorList>
    </citation>
    <scope>NUCLEOTIDE SEQUENCE</scope>
    <source>
        <strain evidence="1">LMO-M01</strain>
    </source>
</reference>
<dbReference type="EMBL" id="CP119075">
    <property type="protein sequence ID" value="WED65350.1"/>
    <property type="molecule type" value="Genomic_DNA"/>
</dbReference>
<keyword evidence="2" id="KW-1185">Reference proteome</keyword>
<dbReference type="Proteomes" id="UP001218638">
    <property type="component" value="Chromosome"/>
</dbReference>
<gene>
    <name evidence="1" type="ORF">PXH66_00620</name>
</gene>